<dbReference type="InterPro" id="IPR022742">
    <property type="entry name" value="Hydrolase_4"/>
</dbReference>
<dbReference type="PANTHER" id="PTHR12277">
    <property type="entry name" value="ALPHA/BETA HYDROLASE DOMAIN-CONTAINING PROTEIN"/>
    <property type="match status" value="1"/>
</dbReference>
<dbReference type="SUPFAM" id="SSF53474">
    <property type="entry name" value="alpha/beta-Hydrolases"/>
    <property type="match status" value="1"/>
</dbReference>
<organism evidence="2 3">
    <name type="scientific">Massilia eurypsychrophila</name>
    <dbReference type="NCBI Taxonomy" id="1485217"/>
    <lineage>
        <taxon>Bacteria</taxon>
        <taxon>Pseudomonadati</taxon>
        <taxon>Pseudomonadota</taxon>
        <taxon>Betaproteobacteria</taxon>
        <taxon>Burkholderiales</taxon>
        <taxon>Oxalobacteraceae</taxon>
        <taxon>Telluria group</taxon>
        <taxon>Massilia</taxon>
    </lineage>
</organism>
<dbReference type="GO" id="GO:0016787">
    <property type="term" value="F:hydrolase activity"/>
    <property type="evidence" value="ECO:0007669"/>
    <property type="project" value="UniProtKB-KW"/>
</dbReference>
<dbReference type="Gene3D" id="3.40.50.1820">
    <property type="entry name" value="alpha/beta hydrolase"/>
    <property type="match status" value="1"/>
</dbReference>
<dbReference type="RefSeq" id="WP_099787234.1">
    <property type="nucleotide sequence ID" value="NZ_JBHLYV010000001.1"/>
</dbReference>
<evidence type="ECO:0000313" key="2">
    <source>
        <dbReference type="EMBL" id="PIL46344.1"/>
    </source>
</evidence>
<comment type="caution">
    <text evidence="2">The sequence shown here is derived from an EMBL/GenBank/DDBJ whole genome shotgun (WGS) entry which is preliminary data.</text>
</comment>
<dbReference type="Proteomes" id="UP000230390">
    <property type="component" value="Unassembled WGS sequence"/>
</dbReference>
<protein>
    <submittedName>
        <fullName evidence="2">Alpha/beta hydrolase</fullName>
    </submittedName>
</protein>
<dbReference type="InterPro" id="IPR029058">
    <property type="entry name" value="AB_hydrolase_fold"/>
</dbReference>
<evidence type="ECO:0000313" key="3">
    <source>
        <dbReference type="Proteomes" id="UP000230390"/>
    </source>
</evidence>
<dbReference type="OrthoDB" id="9777090at2"/>
<proteinExistence type="predicted"/>
<dbReference type="EMBL" id="PDOC01000002">
    <property type="protein sequence ID" value="PIL46344.1"/>
    <property type="molecule type" value="Genomic_DNA"/>
</dbReference>
<keyword evidence="3" id="KW-1185">Reference proteome</keyword>
<keyword evidence="2" id="KW-0378">Hydrolase</keyword>
<dbReference type="AlphaFoldDB" id="A0A2G8TJZ3"/>
<name>A0A2G8TJZ3_9BURK</name>
<dbReference type="Pfam" id="PF12146">
    <property type="entry name" value="Hydrolase_4"/>
    <property type="match status" value="1"/>
</dbReference>
<accession>A0A2G8TJZ3</accession>
<sequence length="277" mass="29415">MRVIPILLAALYLSGCTTMEIGERNFIRPNKDAVARLDAQALLPGLRVSDEEIVTEDGAALRGVMAQREGAGVTVLYFGGNAFQLDRHGAALLPLLASCGAGVAVFDYRGYGRSSGAPTVATMAADAVRAYDHVSARSAGRVIVHGQSLGSFMAAHVVRQRPQASGLVLEATSTNVQDWAEANVPWYARPFLRIEIEKSLRDADNVVAVSGYRGPSLVLAGEHDRITPPALGQQVYAALPGPAKQWLVAPGAGHNTIFGHKDVMPAYCKLTGVLMRA</sequence>
<reference evidence="2 3" key="1">
    <citation type="submission" date="2017-10" db="EMBL/GenBank/DDBJ databases">
        <title>Massilia psychrophilum sp. nov., a novel purple-pigmented bacterium isolated from Tianshan glacier, Xinjiang Municipality, China.</title>
        <authorList>
            <person name="Wang H."/>
        </authorList>
    </citation>
    <scope>NUCLEOTIDE SEQUENCE [LARGE SCALE GENOMIC DNA]</scope>
    <source>
        <strain evidence="2 3">JCM 30074</strain>
    </source>
</reference>
<feature type="domain" description="Serine aminopeptidase S33" evidence="1">
    <location>
        <begin position="94"/>
        <end position="187"/>
    </location>
</feature>
<gene>
    <name evidence="2" type="ORF">CR105_04530</name>
</gene>
<evidence type="ECO:0000259" key="1">
    <source>
        <dbReference type="Pfam" id="PF12146"/>
    </source>
</evidence>